<dbReference type="Pfam" id="PF07859">
    <property type="entry name" value="Abhydrolase_3"/>
    <property type="match status" value="1"/>
</dbReference>
<dbReference type="PANTHER" id="PTHR48081:SF8">
    <property type="entry name" value="ALPHA_BETA HYDROLASE FOLD-3 DOMAIN-CONTAINING PROTEIN-RELATED"/>
    <property type="match status" value="1"/>
</dbReference>
<feature type="domain" description="Alpha/beta hydrolase fold-3" evidence="4">
    <location>
        <begin position="75"/>
        <end position="272"/>
    </location>
</feature>
<dbReference type="InterPro" id="IPR029058">
    <property type="entry name" value="AB_hydrolase_fold"/>
</dbReference>
<evidence type="ECO:0000256" key="3">
    <source>
        <dbReference type="PROSITE-ProRule" id="PRU10038"/>
    </source>
</evidence>
<dbReference type="PROSITE" id="PS01174">
    <property type="entry name" value="LIPASE_GDXG_SER"/>
    <property type="match status" value="1"/>
</dbReference>
<dbReference type="PROSITE" id="PS01173">
    <property type="entry name" value="LIPASE_GDXG_HIS"/>
    <property type="match status" value="1"/>
</dbReference>
<dbReference type="InterPro" id="IPR013094">
    <property type="entry name" value="AB_hydrolase_3"/>
</dbReference>
<feature type="active site" evidence="3">
    <location>
        <position position="146"/>
    </location>
</feature>
<keyword evidence="2 5" id="KW-0378">Hydrolase</keyword>
<protein>
    <submittedName>
        <fullName evidence="5">Alpha/beta hydrolase</fullName>
    </submittedName>
</protein>
<dbReference type="InterPro" id="IPR050300">
    <property type="entry name" value="GDXG_lipolytic_enzyme"/>
</dbReference>
<proteinExistence type="inferred from homology"/>
<evidence type="ECO:0000259" key="4">
    <source>
        <dbReference type="Pfam" id="PF07859"/>
    </source>
</evidence>
<evidence type="ECO:0000256" key="2">
    <source>
        <dbReference type="ARBA" id="ARBA00022801"/>
    </source>
</evidence>
<dbReference type="Gene3D" id="3.40.50.1820">
    <property type="entry name" value="alpha/beta hydrolase"/>
    <property type="match status" value="1"/>
</dbReference>
<dbReference type="InterPro" id="IPR033140">
    <property type="entry name" value="Lipase_GDXG_put_SER_AS"/>
</dbReference>
<name>A0A934NCM2_9BACT</name>
<sequence>MPLDPQAADYLRRQAEQGIPPPSELTPAEARRLMEEGTAVSWGELEPIARVRDEVVGGVPIRIYEAEPNKAAPILLWMHGGGWVCGSLETHEGLCRNLANRTGLRVVSIGYRLAPEHPFAAAVDDCWAVFRWTAQEARAVAVAGDSAGGNLAAVLALKARDAGTPLAAQLLIYPVMDHDLTTPSYERNAEGFGLTRDSMRWYWDYYLNGGDGGQPDASPLRAGSLAGVAPALVMACEYDVLYDEGLAYARRLQEAGVPVQVSDQRGMIHGFLRMHGILDRSETALTECAGFLGQHLNSPD</sequence>
<accession>A0A934NCM2</accession>
<dbReference type="InterPro" id="IPR002168">
    <property type="entry name" value="Lipase_GDXG_HIS_AS"/>
</dbReference>
<reference evidence="5 6" key="1">
    <citation type="submission" date="2020-10" db="EMBL/GenBank/DDBJ databases">
        <title>Ca. Dormibacterota MAGs.</title>
        <authorList>
            <person name="Montgomery K."/>
        </authorList>
    </citation>
    <scope>NUCLEOTIDE SEQUENCE [LARGE SCALE GENOMIC DNA]</scope>
    <source>
        <strain evidence="5">SC8811_S16_3</strain>
    </source>
</reference>
<dbReference type="SUPFAM" id="SSF53474">
    <property type="entry name" value="alpha/beta-Hydrolases"/>
    <property type="match status" value="1"/>
</dbReference>
<evidence type="ECO:0000256" key="1">
    <source>
        <dbReference type="ARBA" id="ARBA00010515"/>
    </source>
</evidence>
<dbReference type="Proteomes" id="UP000620075">
    <property type="component" value="Unassembled WGS sequence"/>
</dbReference>
<dbReference type="AlphaFoldDB" id="A0A934NCM2"/>
<comment type="similarity">
    <text evidence="1">Belongs to the 'GDXG' lipolytic enzyme family.</text>
</comment>
<dbReference type="EMBL" id="JAEKNQ010000040">
    <property type="protein sequence ID" value="MBJ7603636.1"/>
    <property type="molecule type" value="Genomic_DNA"/>
</dbReference>
<dbReference type="PANTHER" id="PTHR48081">
    <property type="entry name" value="AB HYDROLASE SUPERFAMILY PROTEIN C4A8.06C"/>
    <property type="match status" value="1"/>
</dbReference>
<organism evidence="5 6">
    <name type="scientific">Candidatus Dormiibacter inghamiae</name>
    <dbReference type="NCBI Taxonomy" id="3127013"/>
    <lineage>
        <taxon>Bacteria</taxon>
        <taxon>Bacillati</taxon>
        <taxon>Candidatus Dormiibacterota</taxon>
        <taxon>Candidatus Dormibacteria</taxon>
        <taxon>Candidatus Dormibacterales</taxon>
        <taxon>Candidatus Dormibacteraceae</taxon>
        <taxon>Candidatus Dormiibacter</taxon>
    </lineage>
</organism>
<gene>
    <name evidence="5" type="ORF">JF888_10665</name>
</gene>
<evidence type="ECO:0000313" key="6">
    <source>
        <dbReference type="Proteomes" id="UP000620075"/>
    </source>
</evidence>
<comment type="caution">
    <text evidence="5">The sequence shown here is derived from an EMBL/GenBank/DDBJ whole genome shotgun (WGS) entry which is preliminary data.</text>
</comment>
<dbReference type="GO" id="GO:0016787">
    <property type="term" value="F:hydrolase activity"/>
    <property type="evidence" value="ECO:0007669"/>
    <property type="project" value="UniProtKB-KW"/>
</dbReference>
<evidence type="ECO:0000313" key="5">
    <source>
        <dbReference type="EMBL" id="MBJ7603636.1"/>
    </source>
</evidence>